<dbReference type="AlphaFoldDB" id="C0BYJ2"/>
<dbReference type="EMBL" id="ABYI02000018">
    <property type="protein sequence ID" value="EEG74920.1"/>
    <property type="molecule type" value="Genomic_DNA"/>
</dbReference>
<reference evidence="1" key="2">
    <citation type="submission" date="2013-06" db="EMBL/GenBank/DDBJ databases">
        <title>Draft genome sequence of Clostridium hylemonae (DSM 15053).</title>
        <authorList>
            <person name="Sudarsanam P."/>
            <person name="Ley R."/>
            <person name="Guruge J."/>
            <person name="Turnbaugh P.J."/>
            <person name="Mahowald M."/>
            <person name="Liep D."/>
            <person name="Gordon J."/>
        </authorList>
    </citation>
    <scope>NUCLEOTIDE SEQUENCE</scope>
    <source>
        <strain evidence="1">DSM 15053</strain>
    </source>
</reference>
<gene>
    <name evidence="1" type="ORF">CLOHYLEM_04881</name>
</gene>
<name>C0BYJ2_9FIRM</name>
<organism evidence="1 2">
    <name type="scientific">[Clostridium] hylemonae DSM 15053</name>
    <dbReference type="NCBI Taxonomy" id="553973"/>
    <lineage>
        <taxon>Bacteria</taxon>
        <taxon>Bacillati</taxon>
        <taxon>Bacillota</taxon>
        <taxon>Clostridia</taxon>
        <taxon>Lachnospirales</taxon>
        <taxon>Lachnospiraceae</taxon>
    </lineage>
</organism>
<protein>
    <submittedName>
        <fullName evidence="1">Uncharacterized protein</fullName>
    </submittedName>
</protein>
<dbReference type="STRING" id="553973.CLOHYLEM_04881"/>
<evidence type="ECO:0000313" key="1">
    <source>
        <dbReference type="EMBL" id="EEG74920.1"/>
    </source>
</evidence>
<sequence>MEVSRSGPGQNGGRDSQRATVCLNNYASLEEAVYNRTMQPYSAIINLTITGQTDGGTWTTTDRNYYKSNVPKVAIIFIRRRKLYPPDFFALFR</sequence>
<evidence type="ECO:0000313" key="2">
    <source>
        <dbReference type="Proteomes" id="UP000004893"/>
    </source>
</evidence>
<proteinExistence type="predicted"/>
<accession>C0BYJ2</accession>
<dbReference type="Proteomes" id="UP000004893">
    <property type="component" value="Unassembled WGS sequence"/>
</dbReference>
<dbReference type="HOGENOM" id="CLU_2394550_0_0_9"/>
<comment type="caution">
    <text evidence="1">The sequence shown here is derived from an EMBL/GenBank/DDBJ whole genome shotgun (WGS) entry which is preliminary data.</text>
</comment>
<keyword evidence="2" id="KW-1185">Reference proteome</keyword>
<reference evidence="1" key="1">
    <citation type="submission" date="2009-02" db="EMBL/GenBank/DDBJ databases">
        <authorList>
            <person name="Fulton L."/>
            <person name="Clifton S."/>
            <person name="Fulton B."/>
            <person name="Xu J."/>
            <person name="Minx P."/>
            <person name="Pepin K.H."/>
            <person name="Johnson M."/>
            <person name="Bhonagiri V."/>
            <person name="Nash W.E."/>
            <person name="Mardis E.R."/>
            <person name="Wilson R.K."/>
        </authorList>
    </citation>
    <scope>NUCLEOTIDE SEQUENCE [LARGE SCALE GENOMIC DNA]</scope>
    <source>
        <strain evidence="1">DSM 15053</strain>
    </source>
</reference>